<proteinExistence type="predicted"/>
<organism evidence="1 2">
    <name type="scientific">Thermoflexus hugenholtzii JAD2</name>
    <dbReference type="NCBI Taxonomy" id="877466"/>
    <lineage>
        <taxon>Bacteria</taxon>
        <taxon>Bacillati</taxon>
        <taxon>Chloroflexota</taxon>
        <taxon>Thermoflexia</taxon>
        <taxon>Thermoflexales</taxon>
        <taxon>Thermoflexaceae</taxon>
        <taxon>Thermoflexus</taxon>
    </lineage>
</organism>
<dbReference type="SUPFAM" id="SSF53850">
    <property type="entry name" value="Periplasmic binding protein-like II"/>
    <property type="match status" value="1"/>
</dbReference>
<dbReference type="Proteomes" id="UP000197025">
    <property type="component" value="Unassembled WGS sequence"/>
</dbReference>
<dbReference type="Gene3D" id="3.40.190.10">
    <property type="entry name" value="Periplasmic binding protein-like II"/>
    <property type="match status" value="1"/>
</dbReference>
<reference evidence="2" key="1">
    <citation type="submission" date="2017-06" db="EMBL/GenBank/DDBJ databases">
        <authorList>
            <person name="Varghese N."/>
            <person name="Submissions S."/>
        </authorList>
    </citation>
    <scope>NUCLEOTIDE SEQUENCE [LARGE SCALE GENOMIC DNA]</scope>
    <source>
        <strain evidence="2">JAD2</strain>
    </source>
</reference>
<dbReference type="PROSITE" id="PS51257">
    <property type="entry name" value="PROKAR_LIPOPROTEIN"/>
    <property type="match status" value="1"/>
</dbReference>
<dbReference type="RefSeq" id="WP_088572000.1">
    <property type="nucleotide sequence ID" value="NZ_FYEK01000054.1"/>
</dbReference>
<keyword evidence="2" id="KW-1185">Reference proteome</keyword>
<dbReference type="PANTHER" id="PTHR43649:SF12">
    <property type="entry name" value="DIACETYLCHITOBIOSE BINDING PROTEIN DASA"/>
    <property type="match status" value="1"/>
</dbReference>
<dbReference type="PANTHER" id="PTHR43649">
    <property type="entry name" value="ARABINOSE-BINDING PROTEIN-RELATED"/>
    <property type="match status" value="1"/>
</dbReference>
<dbReference type="EMBL" id="FYEK01000054">
    <property type="protein sequence ID" value="SNB71686.1"/>
    <property type="molecule type" value="Genomic_DNA"/>
</dbReference>
<accession>A0A212RGZ6</accession>
<name>A0A212RGZ6_9CHLR</name>
<dbReference type="InParanoid" id="A0A212RGZ6"/>
<protein>
    <submittedName>
        <fullName evidence="1">ABC-type glycerol-3-phosphate transport system, substrate-binding protein</fullName>
    </submittedName>
</protein>
<evidence type="ECO:0000313" key="1">
    <source>
        <dbReference type="EMBL" id="SNB71686.1"/>
    </source>
</evidence>
<dbReference type="OrthoDB" id="158100at2"/>
<dbReference type="InterPro" id="IPR050490">
    <property type="entry name" value="Bact_solute-bd_prot1"/>
</dbReference>
<dbReference type="Pfam" id="PF13416">
    <property type="entry name" value="SBP_bac_8"/>
    <property type="match status" value="1"/>
</dbReference>
<dbReference type="InterPro" id="IPR006059">
    <property type="entry name" value="SBP"/>
</dbReference>
<sequence>MRWTQGVGLLALMAAAACAPLGRPARLLVLWHALDPERGAALARLTEAFMARHPDVAIYIETFPGSSELLRRLHQPSERGPDLVLIPSEAVPALVQAGRLTPLRPWMEDPVRGLSAAERQDLLPPTTAGSLPFLREGLVLYADIDRLLESGLEQPPGDWEAIRQVCLRGALDLNGDGIPDTAGWMAPRAAWTLQGWLAGRSQAEAQALLEAVQGMLRGGCARLADPPQALRAFLEGETVLLFGSSRWLFTLERESEAGHLRFRPALAPLSDPGMRGRPILPGWGWDLAIAATDPGQQAAAWSFIRWTLDPEVQVRWAQEAQALPVRRTAAVRLQQLAGPDSLLGRLMSWVLEGYQEEPADQRPAAPRLEESLRLLESGTAVSILLDRLRSP</sequence>
<gene>
    <name evidence="1" type="ORF">SAMN02746019_00014820</name>
</gene>
<dbReference type="AlphaFoldDB" id="A0A212RGZ6"/>
<evidence type="ECO:0000313" key="2">
    <source>
        <dbReference type="Proteomes" id="UP000197025"/>
    </source>
</evidence>